<keyword evidence="1" id="KW-0449">Lipoprotein</keyword>
<organism evidence="1 2">
    <name type="scientific">Sphingobacterium thalpophilum</name>
    <dbReference type="NCBI Taxonomy" id="259"/>
    <lineage>
        <taxon>Bacteria</taxon>
        <taxon>Pseudomonadati</taxon>
        <taxon>Bacteroidota</taxon>
        <taxon>Sphingobacteriia</taxon>
        <taxon>Sphingobacteriales</taxon>
        <taxon>Sphingobacteriaceae</taxon>
        <taxon>Sphingobacterium</taxon>
    </lineage>
</organism>
<dbReference type="EMBL" id="CP151087">
    <property type="protein sequence ID" value="WZN57921.1"/>
    <property type="molecule type" value="Genomic_DNA"/>
</dbReference>
<keyword evidence="2" id="KW-1185">Reference proteome</keyword>
<sequence>MNNKIKYLSIAMSTLLVASSCKKALDINDNPNSPTQSTPELVLPQAMVATALSVPTYNTYGGRLVGYYATSGGVSGWGDMITYDFSTGFMTGLWSTPYNTLTDLQYVVEKAGEGKALFVQAAEVMKVYNYANLVDTYNDVPYSDALKGAASLTPKYDKAADIYVDLAKKLDAAVAFFKSATASDDFKTADVIFKGNTTSWAKFANTLKLRLVLRAGSKATFANKTIDNIGVIESDVIVQPVFTKIAGKQNPMWNTWAYGADNAAVGTWGTQFIPTNYIMAFYDGFKISDSERASLVFANGISTNKNQLGNVDNPPTGVAPSAWVMRPVSGTISGTNYRGLGVIKGPAAGQPLMLAAESQFLAAEAALDGLISGGDEASRTYFRKGIMASYNYLYMNEGDAPTKSAADAQAYLTKYETDNNDTYLVKFVDYLDQSNPNKPERKETGKEQKREAIITQKYIALNFLFGHEAWNEFRRSGYPKNVGLNTTANARTTFVSIASRATSEDKLPTRILYPNTEFSYNAANVPADINKYSSKIFWAK</sequence>
<evidence type="ECO:0000313" key="1">
    <source>
        <dbReference type="EMBL" id="WZN57921.1"/>
    </source>
</evidence>
<name>A0ACD5C7T8_9SPHI</name>
<protein>
    <submittedName>
        <fullName evidence="1">SusD/RagB family nutrient-binding outer membrane lipoprotein</fullName>
    </submittedName>
</protein>
<accession>A0ACD5C7T8</accession>
<evidence type="ECO:0000313" key="2">
    <source>
        <dbReference type="Proteomes" id="UP001485301"/>
    </source>
</evidence>
<gene>
    <name evidence="1" type="ORF">AACH28_10325</name>
</gene>
<dbReference type="Proteomes" id="UP001485301">
    <property type="component" value="Chromosome"/>
</dbReference>
<reference evidence="1" key="1">
    <citation type="submission" date="2024-04" db="EMBL/GenBank/DDBJ databases">
        <title>Complete genome sequence of Sphingobacterium thalpophiium BAA-1094.</title>
        <authorList>
            <person name="Adaikpoh B.I."/>
        </authorList>
    </citation>
    <scope>NUCLEOTIDE SEQUENCE</scope>
    <source>
        <strain evidence="1">BAA-1094</strain>
    </source>
</reference>
<proteinExistence type="predicted"/>